<keyword evidence="12" id="KW-0046">Antibiotic resistance</keyword>
<feature type="domain" description="Metallo-beta-lactamase" evidence="13">
    <location>
        <begin position="91"/>
        <end position="259"/>
    </location>
</feature>
<dbReference type="Gene3D" id="3.60.15.10">
    <property type="entry name" value="Ribonuclease Z/Hydroxyacylglutathione hydrolase-like"/>
    <property type="match status" value="1"/>
</dbReference>
<evidence type="ECO:0000313" key="14">
    <source>
        <dbReference type="EMBL" id="QBF82015.1"/>
    </source>
</evidence>
<dbReference type="EMBL" id="CP036200">
    <property type="protein sequence ID" value="QBF82015.1"/>
    <property type="molecule type" value="Genomic_DNA"/>
</dbReference>
<comment type="cofactor">
    <cofactor evidence="2">
        <name>Zn(2+)</name>
        <dbReference type="ChEBI" id="CHEBI:29105"/>
    </cofactor>
</comment>
<evidence type="ECO:0000259" key="13">
    <source>
        <dbReference type="SMART" id="SM00849"/>
    </source>
</evidence>
<name>A0A411PEQ7_9GAMM</name>
<dbReference type="Proteomes" id="UP000291106">
    <property type="component" value="Chromosome"/>
</dbReference>
<evidence type="ECO:0000256" key="3">
    <source>
        <dbReference type="ARBA" id="ARBA00004418"/>
    </source>
</evidence>
<dbReference type="Pfam" id="PF00753">
    <property type="entry name" value="Lactamase_B"/>
    <property type="match status" value="1"/>
</dbReference>
<dbReference type="NCBIfam" id="NF012229">
    <property type="entry name" value="bla_class_B_core"/>
    <property type="match status" value="1"/>
</dbReference>
<protein>
    <recommendedName>
        <fullName evidence="6">beta-lactamase</fullName>
        <ecNumber evidence="6">3.5.2.6</ecNumber>
    </recommendedName>
</protein>
<evidence type="ECO:0000256" key="10">
    <source>
        <dbReference type="ARBA" id="ARBA00022801"/>
    </source>
</evidence>
<evidence type="ECO:0000256" key="6">
    <source>
        <dbReference type="ARBA" id="ARBA00012865"/>
    </source>
</evidence>
<dbReference type="AlphaFoldDB" id="A0A411PEQ7"/>
<dbReference type="SUPFAM" id="SSF56281">
    <property type="entry name" value="Metallo-hydrolase/oxidoreductase"/>
    <property type="match status" value="1"/>
</dbReference>
<evidence type="ECO:0000256" key="11">
    <source>
        <dbReference type="ARBA" id="ARBA00022833"/>
    </source>
</evidence>
<evidence type="ECO:0000313" key="15">
    <source>
        <dbReference type="Proteomes" id="UP000291106"/>
    </source>
</evidence>
<proteinExistence type="inferred from homology"/>
<organism evidence="14 15">
    <name type="scientific">Shewanella maritima</name>
    <dbReference type="NCBI Taxonomy" id="2520507"/>
    <lineage>
        <taxon>Bacteria</taxon>
        <taxon>Pseudomonadati</taxon>
        <taxon>Pseudomonadota</taxon>
        <taxon>Gammaproteobacteria</taxon>
        <taxon>Alteromonadales</taxon>
        <taxon>Shewanellaceae</taxon>
        <taxon>Shewanella</taxon>
    </lineage>
</organism>
<evidence type="ECO:0000256" key="9">
    <source>
        <dbReference type="ARBA" id="ARBA00022764"/>
    </source>
</evidence>
<dbReference type="RefSeq" id="WP_130597989.1">
    <property type="nucleotide sequence ID" value="NZ_CP036200.1"/>
</dbReference>
<dbReference type="SMART" id="SM00849">
    <property type="entry name" value="Lactamase_B"/>
    <property type="match status" value="1"/>
</dbReference>
<evidence type="ECO:0000256" key="5">
    <source>
        <dbReference type="ARBA" id="ARBA00011245"/>
    </source>
</evidence>
<dbReference type="GO" id="GO:0017001">
    <property type="term" value="P:antibiotic catabolic process"/>
    <property type="evidence" value="ECO:0007669"/>
    <property type="project" value="UniProtKB-ARBA"/>
</dbReference>
<keyword evidence="7" id="KW-0479">Metal-binding</keyword>
<evidence type="ECO:0000256" key="7">
    <source>
        <dbReference type="ARBA" id="ARBA00022723"/>
    </source>
</evidence>
<keyword evidence="15" id="KW-1185">Reference proteome</keyword>
<comment type="similarity">
    <text evidence="4">Belongs to the metallo-beta-lactamase superfamily. Class-B beta-lactamase family.</text>
</comment>
<keyword evidence="11" id="KW-0862">Zinc</keyword>
<dbReference type="NCBIfam" id="NF033088">
    <property type="entry name" value="bla_subclass_B1"/>
    <property type="match status" value="1"/>
</dbReference>
<dbReference type="InterPro" id="IPR058199">
    <property type="entry name" value="BlaB//VIM/IMP-1"/>
</dbReference>
<dbReference type="EC" id="3.5.2.6" evidence="6"/>
<keyword evidence="8" id="KW-0732">Signal</keyword>
<sequence>MKKSIRHPHRLNQVSKLVTRIASSKALKTGLIASALTLPGYMTAEAAQCKTSSQHAKMPALKKGKFSVNRITKNVYMHSSYVQTQNFGMVGSNGLIYVDGKQAYLVDTPWTAEDTKQLVAWVDKQGLTLAASISTHSHTDRTGGVGYLNSINVPTYVSDKTNALLQKTGQPLASESFSGDFFAMLENKIEVHYVGAGHTEDNLVVWLPEHKFLYGGCLVKSIRSRTLGYVGEANIDAWPSSIAHLKDKFKDAKTIMPGHGAIGDQCLLDHTIDLIEKYTAGMMK</sequence>
<evidence type="ECO:0000256" key="4">
    <source>
        <dbReference type="ARBA" id="ARBA00005250"/>
    </source>
</evidence>
<dbReference type="PANTHER" id="PTHR42951:SF4">
    <property type="entry name" value="ACYL-COENZYME A THIOESTERASE MBLAC2"/>
    <property type="match status" value="1"/>
</dbReference>
<evidence type="ECO:0000256" key="1">
    <source>
        <dbReference type="ARBA" id="ARBA00001526"/>
    </source>
</evidence>
<accession>A0A411PEQ7</accession>
<keyword evidence="10" id="KW-0378">Hydrolase</keyword>
<dbReference type="OrthoDB" id="420651at2"/>
<keyword evidence="9" id="KW-0574">Periplasm</keyword>
<evidence type="ECO:0000256" key="8">
    <source>
        <dbReference type="ARBA" id="ARBA00022729"/>
    </source>
</evidence>
<dbReference type="PANTHER" id="PTHR42951">
    <property type="entry name" value="METALLO-BETA-LACTAMASE DOMAIN-CONTAINING"/>
    <property type="match status" value="1"/>
</dbReference>
<dbReference type="KEGG" id="smai:EXU30_04345"/>
<comment type="subcellular location">
    <subcellularLocation>
        <location evidence="3">Periplasm</location>
    </subcellularLocation>
</comment>
<evidence type="ECO:0000256" key="12">
    <source>
        <dbReference type="ARBA" id="ARBA00023251"/>
    </source>
</evidence>
<reference evidence="14 15" key="1">
    <citation type="submission" date="2019-02" db="EMBL/GenBank/DDBJ databases">
        <title>Shewanella sp. D4-2 isolated from Dokdo Island.</title>
        <authorList>
            <person name="Baek K."/>
        </authorList>
    </citation>
    <scope>NUCLEOTIDE SEQUENCE [LARGE SCALE GENOMIC DNA]</scope>
    <source>
        <strain evidence="14 15">D4-2</strain>
    </source>
</reference>
<dbReference type="InterPro" id="IPR050855">
    <property type="entry name" value="NDM-1-like"/>
</dbReference>
<comment type="subunit">
    <text evidence="5">Monomer.</text>
</comment>
<evidence type="ECO:0000256" key="2">
    <source>
        <dbReference type="ARBA" id="ARBA00001947"/>
    </source>
</evidence>
<comment type="catalytic activity">
    <reaction evidence="1">
        <text>a beta-lactam + H2O = a substituted beta-amino acid</text>
        <dbReference type="Rhea" id="RHEA:20401"/>
        <dbReference type="ChEBI" id="CHEBI:15377"/>
        <dbReference type="ChEBI" id="CHEBI:35627"/>
        <dbReference type="ChEBI" id="CHEBI:140347"/>
        <dbReference type="EC" id="3.5.2.6"/>
    </reaction>
</comment>
<dbReference type="InterPro" id="IPR036866">
    <property type="entry name" value="RibonucZ/Hydroxyglut_hydro"/>
</dbReference>
<dbReference type="InterPro" id="IPR001279">
    <property type="entry name" value="Metallo-B-lactamas"/>
</dbReference>
<gene>
    <name evidence="14" type="primary">bla</name>
    <name evidence="14" type="ORF">EXU30_04345</name>
</gene>